<protein>
    <submittedName>
        <fullName evidence="1">Uncharacterized protein</fullName>
    </submittedName>
</protein>
<sequence length="667" mass="74058">MSDTVDTPRKYFYQPKRNARRRNQTNNLKFSSADLEFEPDLLPQVLENTDAKEPSQGTKRRRGRLGRRSQLSDPYIRIAMYVAMAHAGLALSLALLFSGAKLLQNYWRPIQWAILCSIPLREVHQALVSFWSDSLNLGLFQTLIAIPLSALNATNSSLLDSHAAFLRLLNGDPSTRKNNIIGFSKLMQWLISFGLFVILHERIGIFSIPAIAIPCFIAYATGWKRVTVKKLTSISSRKFRSNNGSFGLKVSRYLTSFLLNRLKTTVGIGLIMFMIVGSVSGLGFFSYKIAMEGKDAVVSLKATLDESNLAERIGVKKWMDENNAADLIDSYATKFYDTMLKNVDSLAEHYNVTEIVDGVKHYLVSRSSGWVISSVPSRVTVKPLSEKLYNIQSRVRNGEWKMIYKDIDGLFWEFVSLVNSEDLLEKIKSFLLQSLDVSKQLLASSSMVLTSGLNILFFMAVSIVSGAAGLLNFVFELMVFLWLLYYLMTSNSGGVMDHVLAMMPISKSTRVRCAQVLDDVVTSVLLAAAKVTVYEGCLTYLLFRFYRIHFLYMSTFVALMTAILPITPSLLSSLPAAAQLAMEARYIEAILLTVIHQILLECGTAAIQAEIPGHTAYLTGLSILGGIALFPSALEGAIMGPLLMTVMIALKNLYAEFVLGSANATSQ</sequence>
<evidence type="ECO:0000313" key="2">
    <source>
        <dbReference type="Proteomes" id="UP000828941"/>
    </source>
</evidence>
<keyword evidence="2" id="KW-1185">Reference proteome</keyword>
<reference evidence="1 2" key="1">
    <citation type="journal article" date="2022" name="DNA Res.">
        <title>Chromosomal-level genome assembly of the orchid tree Bauhinia variegata (Leguminosae; Cercidoideae) supports the allotetraploid origin hypothesis of Bauhinia.</title>
        <authorList>
            <person name="Zhong Y."/>
            <person name="Chen Y."/>
            <person name="Zheng D."/>
            <person name="Pang J."/>
            <person name="Liu Y."/>
            <person name="Luo S."/>
            <person name="Meng S."/>
            <person name="Qian L."/>
            <person name="Wei D."/>
            <person name="Dai S."/>
            <person name="Zhou R."/>
        </authorList>
    </citation>
    <scope>NUCLEOTIDE SEQUENCE [LARGE SCALE GENOMIC DNA]</scope>
    <source>
        <strain evidence="1">BV-YZ2020</strain>
    </source>
</reference>
<organism evidence="1 2">
    <name type="scientific">Bauhinia variegata</name>
    <name type="common">Purple orchid tree</name>
    <name type="synonym">Phanera variegata</name>
    <dbReference type="NCBI Taxonomy" id="167791"/>
    <lineage>
        <taxon>Eukaryota</taxon>
        <taxon>Viridiplantae</taxon>
        <taxon>Streptophyta</taxon>
        <taxon>Embryophyta</taxon>
        <taxon>Tracheophyta</taxon>
        <taxon>Spermatophyta</taxon>
        <taxon>Magnoliopsida</taxon>
        <taxon>eudicotyledons</taxon>
        <taxon>Gunneridae</taxon>
        <taxon>Pentapetalae</taxon>
        <taxon>rosids</taxon>
        <taxon>fabids</taxon>
        <taxon>Fabales</taxon>
        <taxon>Fabaceae</taxon>
        <taxon>Cercidoideae</taxon>
        <taxon>Cercideae</taxon>
        <taxon>Bauhiniinae</taxon>
        <taxon>Bauhinia</taxon>
    </lineage>
</organism>
<dbReference type="Proteomes" id="UP000828941">
    <property type="component" value="Chromosome 12"/>
</dbReference>
<comment type="caution">
    <text evidence="1">The sequence shown here is derived from an EMBL/GenBank/DDBJ whole genome shotgun (WGS) entry which is preliminary data.</text>
</comment>
<accession>A0ACB9LG50</accession>
<proteinExistence type="predicted"/>
<dbReference type="EMBL" id="CM039437">
    <property type="protein sequence ID" value="KAI4308604.1"/>
    <property type="molecule type" value="Genomic_DNA"/>
</dbReference>
<name>A0ACB9LG50_BAUVA</name>
<gene>
    <name evidence="1" type="ORF">L6164_031660</name>
</gene>
<evidence type="ECO:0000313" key="1">
    <source>
        <dbReference type="EMBL" id="KAI4308604.1"/>
    </source>
</evidence>